<dbReference type="EMBL" id="HE601403">
    <property type="protein sequence ID" value="CAP21046.1"/>
    <property type="molecule type" value="Genomic_DNA"/>
</dbReference>
<dbReference type="HOGENOM" id="CLU_2707024_0_0_1"/>
<reference evidence="2 3" key="1">
    <citation type="journal article" date="2003" name="PLoS Biol.">
        <title>The genome sequence of Caenorhabditis briggsae: a platform for comparative genomics.</title>
        <authorList>
            <person name="Stein L.D."/>
            <person name="Bao Z."/>
            <person name="Blasiar D."/>
            <person name="Blumenthal T."/>
            <person name="Brent M.R."/>
            <person name="Chen N."/>
            <person name="Chinwalla A."/>
            <person name="Clarke L."/>
            <person name="Clee C."/>
            <person name="Coghlan A."/>
            <person name="Coulson A."/>
            <person name="D'Eustachio P."/>
            <person name="Fitch D.H."/>
            <person name="Fulton L.A."/>
            <person name="Fulton R.E."/>
            <person name="Griffiths-Jones S."/>
            <person name="Harris T.W."/>
            <person name="Hillier L.W."/>
            <person name="Kamath R."/>
            <person name="Kuwabara P.E."/>
            <person name="Mardis E.R."/>
            <person name="Marra M.A."/>
            <person name="Miner T.L."/>
            <person name="Minx P."/>
            <person name="Mullikin J.C."/>
            <person name="Plumb R.W."/>
            <person name="Rogers J."/>
            <person name="Schein J.E."/>
            <person name="Sohrmann M."/>
            <person name="Spieth J."/>
            <person name="Stajich J.E."/>
            <person name="Wei C."/>
            <person name="Willey D."/>
            <person name="Wilson R.K."/>
            <person name="Durbin R."/>
            <person name="Waterston R.H."/>
        </authorList>
    </citation>
    <scope>NUCLEOTIDE SEQUENCE [LARGE SCALE GENOMIC DNA]</scope>
    <source>
        <strain evidence="2 3">AF16</strain>
    </source>
</reference>
<keyword evidence="3" id="KW-1185">Reference proteome</keyword>
<dbReference type="KEGG" id="cbr:CBG_24435"/>
<sequence>MANRIRPSLSLQLRHHLSNTSMRNPRQTASSEGREPPTRIRKERSSKNGQPETVFKTPTQDMSTSFIVCDFPY</sequence>
<proteinExistence type="predicted"/>
<name>A8WKQ1_CAEBR</name>
<dbReference type="CTD" id="8590286"/>
<evidence type="ECO:0000313" key="2">
    <source>
        <dbReference type="EMBL" id="CAP21046.1"/>
    </source>
</evidence>
<feature type="compositionally biased region" description="Basic and acidic residues" evidence="1">
    <location>
        <begin position="32"/>
        <end position="46"/>
    </location>
</feature>
<evidence type="ECO:0000313" key="3">
    <source>
        <dbReference type="Proteomes" id="UP000008549"/>
    </source>
</evidence>
<accession>A8WKQ1</accession>
<dbReference type="GeneID" id="8590286"/>
<feature type="compositionally biased region" description="Polar residues" evidence="1">
    <location>
        <begin position="47"/>
        <end position="59"/>
    </location>
</feature>
<dbReference type="AlphaFoldDB" id="A8WKQ1"/>
<gene>
    <name evidence="2 4" type="ORF">CBG24435</name>
    <name evidence="2" type="ORF">CBG_24435</name>
</gene>
<feature type="compositionally biased region" description="Polar residues" evidence="1">
    <location>
        <begin position="18"/>
        <end position="31"/>
    </location>
</feature>
<evidence type="ECO:0000313" key="4">
    <source>
        <dbReference type="WormBase" id="CBG24435"/>
    </source>
</evidence>
<dbReference type="RefSeq" id="XP_002648283.1">
    <property type="nucleotide sequence ID" value="XM_002648237.1"/>
</dbReference>
<reference evidence="2 3" key="2">
    <citation type="journal article" date="2011" name="PLoS Genet.">
        <title>Caenorhabditis briggsae recombinant inbred line genotypes reveal inter-strain incompatibility and the evolution of recombination.</title>
        <authorList>
            <person name="Ross J.A."/>
            <person name="Koboldt D.C."/>
            <person name="Staisch J.E."/>
            <person name="Chamberlin H.M."/>
            <person name="Gupta B.P."/>
            <person name="Miller R.D."/>
            <person name="Baird S.E."/>
            <person name="Haag E.S."/>
        </authorList>
    </citation>
    <scope>NUCLEOTIDE SEQUENCE [LARGE SCALE GENOMIC DNA]</scope>
    <source>
        <strain evidence="2 3">AF16</strain>
    </source>
</reference>
<dbReference type="WormBase" id="CBG24435">
    <property type="protein sequence ID" value="CBP40371"/>
    <property type="gene ID" value="WBGene00042549"/>
</dbReference>
<protein>
    <submittedName>
        <fullName evidence="2">Protein CBG24435</fullName>
    </submittedName>
</protein>
<feature type="region of interest" description="Disordered" evidence="1">
    <location>
        <begin position="1"/>
        <end position="59"/>
    </location>
</feature>
<organism evidence="2 3">
    <name type="scientific">Caenorhabditis briggsae</name>
    <dbReference type="NCBI Taxonomy" id="6238"/>
    <lineage>
        <taxon>Eukaryota</taxon>
        <taxon>Metazoa</taxon>
        <taxon>Ecdysozoa</taxon>
        <taxon>Nematoda</taxon>
        <taxon>Chromadorea</taxon>
        <taxon>Rhabditida</taxon>
        <taxon>Rhabditina</taxon>
        <taxon>Rhabditomorpha</taxon>
        <taxon>Rhabditoidea</taxon>
        <taxon>Rhabditidae</taxon>
        <taxon>Peloderinae</taxon>
        <taxon>Caenorhabditis</taxon>
    </lineage>
</organism>
<evidence type="ECO:0000256" key="1">
    <source>
        <dbReference type="SAM" id="MobiDB-lite"/>
    </source>
</evidence>
<dbReference type="Proteomes" id="UP000008549">
    <property type="component" value="Unassembled WGS sequence"/>
</dbReference>
<dbReference type="InParanoid" id="A8WKQ1"/>